<dbReference type="InterPro" id="IPR041698">
    <property type="entry name" value="Methyltransf_25"/>
</dbReference>
<dbReference type="RefSeq" id="WP_141297999.1">
    <property type="nucleotide sequence ID" value="NZ_BJMN01000027.1"/>
</dbReference>
<dbReference type="Proteomes" id="UP000315226">
    <property type="component" value="Unassembled WGS sequence"/>
</dbReference>
<feature type="domain" description="Methyltransferase" evidence="1">
    <location>
        <begin position="43"/>
        <end position="139"/>
    </location>
</feature>
<sequence>MNVQDQYDEIGEAFEGFKSLPLMRYGEVPSFLGLVGDVTGKSVLDLACGTGFYSREFKRRGATEVFGVDISVEMIAAAREIDQRAPLGVVYEVGDVAELRQLDRRYDIALGVQCLNYAGDIAETERMCANIHRNLVPGGEFFLLVQTPDYRYDGPPLDKYGFRIEATGEEIETGSRGRLTALLDPQPITIITTCPRREVYERSLKAAGFGELEWVPLSVSEAGIREYGEEFWADMLSNPPLELLRCRA</sequence>
<evidence type="ECO:0000313" key="2">
    <source>
        <dbReference type="EMBL" id="GEB58685.1"/>
    </source>
</evidence>
<protein>
    <recommendedName>
        <fullName evidence="1">Methyltransferase domain-containing protein</fullName>
    </recommendedName>
</protein>
<evidence type="ECO:0000259" key="1">
    <source>
        <dbReference type="Pfam" id="PF13649"/>
    </source>
</evidence>
<dbReference type="OrthoDB" id="9791837at2"/>
<dbReference type="EMBL" id="BJMN01000027">
    <property type="protein sequence ID" value="GEB58685.1"/>
    <property type="molecule type" value="Genomic_DNA"/>
</dbReference>
<comment type="caution">
    <text evidence="2">The sequence shown here is derived from an EMBL/GenBank/DDBJ whole genome shotgun (WGS) entry which is preliminary data.</text>
</comment>
<dbReference type="PANTHER" id="PTHR43464:SF23">
    <property type="entry name" value="JUVENILE HORMONE ACID O-METHYLTRANSFERASE"/>
    <property type="match status" value="1"/>
</dbReference>
<dbReference type="PANTHER" id="PTHR43464">
    <property type="entry name" value="METHYLTRANSFERASE"/>
    <property type="match status" value="1"/>
</dbReference>
<organism evidence="2 3">
    <name type="scientific">Streptomyces gardneri</name>
    <dbReference type="NCBI Taxonomy" id="66892"/>
    <lineage>
        <taxon>Bacteria</taxon>
        <taxon>Bacillati</taxon>
        <taxon>Actinomycetota</taxon>
        <taxon>Actinomycetes</taxon>
        <taxon>Kitasatosporales</taxon>
        <taxon>Streptomycetaceae</taxon>
        <taxon>Streptomyces</taxon>
    </lineage>
</organism>
<dbReference type="Pfam" id="PF13649">
    <property type="entry name" value="Methyltransf_25"/>
    <property type="match status" value="1"/>
</dbReference>
<dbReference type="Gene3D" id="3.40.50.150">
    <property type="entry name" value="Vaccinia Virus protein VP39"/>
    <property type="match status" value="1"/>
</dbReference>
<keyword evidence="3" id="KW-1185">Reference proteome</keyword>
<dbReference type="SUPFAM" id="SSF53335">
    <property type="entry name" value="S-adenosyl-L-methionine-dependent methyltransferases"/>
    <property type="match status" value="1"/>
</dbReference>
<evidence type="ECO:0000313" key="3">
    <source>
        <dbReference type="Proteomes" id="UP000315226"/>
    </source>
</evidence>
<dbReference type="AlphaFoldDB" id="A0A4Y3RM20"/>
<dbReference type="CDD" id="cd02440">
    <property type="entry name" value="AdoMet_MTases"/>
    <property type="match status" value="1"/>
</dbReference>
<gene>
    <name evidence="2" type="ORF">SGA01_42900</name>
</gene>
<dbReference type="GO" id="GO:0010420">
    <property type="term" value="F:polyprenyldihydroxybenzoate methyltransferase activity"/>
    <property type="evidence" value="ECO:0007669"/>
    <property type="project" value="TreeGrafter"/>
</dbReference>
<name>A0A4Y3RM20_9ACTN</name>
<reference evidence="2 3" key="1">
    <citation type="submission" date="2019-06" db="EMBL/GenBank/DDBJ databases">
        <title>Whole genome shotgun sequence of Streptomyces gardneri NBRC 12865.</title>
        <authorList>
            <person name="Hosoyama A."/>
            <person name="Uohara A."/>
            <person name="Ohji S."/>
            <person name="Ichikawa N."/>
        </authorList>
    </citation>
    <scope>NUCLEOTIDE SEQUENCE [LARGE SCALE GENOMIC DNA]</scope>
    <source>
        <strain evidence="2 3">NBRC 12865</strain>
    </source>
</reference>
<accession>A0A4Y3RM20</accession>
<dbReference type="InterPro" id="IPR029063">
    <property type="entry name" value="SAM-dependent_MTases_sf"/>
</dbReference>
<proteinExistence type="predicted"/>